<name>A0A9E1BDI0_9BACT</name>
<comment type="caution">
    <text evidence="2">The sequence shown here is derived from an EMBL/GenBank/DDBJ whole genome shotgun (WGS) entry which is preliminary data.</text>
</comment>
<accession>A0A9E1BDI0</accession>
<reference evidence="2" key="1">
    <citation type="submission" date="2021-02" db="EMBL/GenBank/DDBJ databases">
        <title>Infant gut strain persistence is associated with maternal origin, phylogeny, and functional potential including surface adhesion and iron acquisition.</title>
        <authorList>
            <person name="Lou Y.C."/>
        </authorList>
    </citation>
    <scope>NUCLEOTIDE SEQUENCE</scope>
    <source>
        <strain evidence="2">L3_101_000G1_dasL3_101_000G1_concoct_7_sub</strain>
    </source>
</reference>
<evidence type="ECO:0000313" key="3">
    <source>
        <dbReference type="Proteomes" id="UP000824019"/>
    </source>
</evidence>
<evidence type="ECO:0000313" key="2">
    <source>
        <dbReference type="EMBL" id="MBS5829828.1"/>
    </source>
</evidence>
<protein>
    <submittedName>
        <fullName evidence="2">Uncharacterized protein</fullName>
    </submittedName>
</protein>
<sequence length="76" mass="8534">MKTVLRHKRLPNSAQAPSLKNKGVNMRYFLTLLCAAFFMVGCSNTWHGAKEDTGNAVEWSKDKVNKGATYVKDKTE</sequence>
<dbReference type="AlphaFoldDB" id="A0A9E1BDI0"/>
<keyword evidence="1" id="KW-1133">Transmembrane helix</keyword>
<dbReference type="EMBL" id="JAHAKR010000104">
    <property type="protein sequence ID" value="MBS5829828.1"/>
    <property type="molecule type" value="Genomic_DNA"/>
</dbReference>
<gene>
    <name evidence="2" type="ORF">KIC69_03210</name>
</gene>
<organism evidence="2 3">
    <name type="scientific">Campylobacter concisus</name>
    <dbReference type="NCBI Taxonomy" id="199"/>
    <lineage>
        <taxon>Bacteria</taxon>
        <taxon>Pseudomonadati</taxon>
        <taxon>Campylobacterota</taxon>
        <taxon>Epsilonproteobacteria</taxon>
        <taxon>Campylobacterales</taxon>
        <taxon>Campylobacteraceae</taxon>
        <taxon>Campylobacter</taxon>
    </lineage>
</organism>
<dbReference type="Proteomes" id="UP000824019">
    <property type="component" value="Unassembled WGS sequence"/>
</dbReference>
<feature type="transmembrane region" description="Helical" evidence="1">
    <location>
        <begin position="28"/>
        <end position="46"/>
    </location>
</feature>
<dbReference type="RefSeq" id="WP_141090758.1">
    <property type="nucleotide sequence ID" value="NZ_JAAKYY010000001.1"/>
</dbReference>
<keyword evidence="1" id="KW-0472">Membrane</keyword>
<evidence type="ECO:0000256" key="1">
    <source>
        <dbReference type="SAM" id="Phobius"/>
    </source>
</evidence>
<keyword evidence="1" id="KW-0812">Transmembrane</keyword>
<proteinExistence type="predicted"/>